<comment type="caution">
    <text evidence="2">The sequence shown here is derived from an EMBL/GenBank/DDBJ whole genome shotgun (WGS) entry which is preliminary data.</text>
</comment>
<name>A0AAW0FLZ6_9APHY</name>
<evidence type="ECO:0000313" key="2">
    <source>
        <dbReference type="EMBL" id="KAK7679984.1"/>
    </source>
</evidence>
<evidence type="ECO:0000256" key="1">
    <source>
        <dbReference type="SAM" id="Coils"/>
    </source>
</evidence>
<dbReference type="AlphaFoldDB" id="A0AAW0FLZ6"/>
<proteinExistence type="predicted"/>
<evidence type="ECO:0000313" key="3">
    <source>
        <dbReference type="Proteomes" id="UP001385951"/>
    </source>
</evidence>
<gene>
    <name evidence="2" type="ORF">QCA50_016930</name>
</gene>
<dbReference type="Proteomes" id="UP001385951">
    <property type="component" value="Unassembled WGS sequence"/>
</dbReference>
<keyword evidence="1" id="KW-0175">Coiled coil</keyword>
<dbReference type="EMBL" id="JASBNA010000053">
    <property type="protein sequence ID" value="KAK7679984.1"/>
    <property type="molecule type" value="Genomic_DNA"/>
</dbReference>
<organism evidence="2 3">
    <name type="scientific">Cerrena zonata</name>
    <dbReference type="NCBI Taxonomy" id="2478898"/>
    <lineage>
        <taxon>Eukaryota</taxon>
        <taxon>Fungi</taxon>
        <taxon>Dikarya</taxon>
        <taxon>Basidiomycota</taxon>
        <taxon>Agaricomycotina</taxon>
        <taxon>Agaricomycetes</taxon>
        <taxon>Polyporales</taxon>
        <taxon>Cerrenaceae</taxon>
        <taxon>Cerrena</taxon>
    </lineage>
</organism>
<protein>
    <submittedName>
        <fullName evidence="2">Uncharacterized protein</fullName>
    </submittedName>
</protein>
<reference evidence="2 3" key="1">
    <citation type="submission" date="2022-09" db="EMBL/GenBank/DDBJ databases">
        <authorList>
            <person name="Palmer J.M."/>
        </authorList>
    </citation>
    <scope>NUCLEOTIDE SEQUENCE [LARGE SCALE GENOMIC DNA]</scope>
    <source>
        <strain evidence="2 3">DSM 7382</strain>
    </source>
</reference>
<sequence length="502" mass="58749">MYTDDFKSFNEGSLFPIPDEILCNIDGNDITLLHHKITIENLKKRWDGIVTEDQHKEAIVEYREWQDERVGFAQACKVWISRCKKARKERTLQSERNRMEEVRRRLKELGRGEDLEYGNQYYGEVNDPLWRIPHIKQLDPWAERSWRKLENRIMDVMNRTRTERLFSILKSAIEPRTQLLKEVLVPWRVSVGIISPHTYSLLFLPEVRSLIEMPPDGNNSATREDFKKLESVFYRYHNEWKQEGLETLAKLVSVSYKLPFSTGLLSLAVSQFFTCSSCYSLLSFPYVLIHNCMRDFPSLYTEHKVTYEGIIADLTSCSSMPTFKDIVLADKLRDVIVACGQDPRTVTADEMDALDIRLECRSCSVDGVLDAFNWREALKHYRDRSTHESYYTPRKPPVWRQVASSYLPLIKELESNLVSNVEQEKRGWFCAHCPRPLDFNLWYLSPKSITLIKIVSHLATVHTIHDLNENDYYSNPWHERSHPVVHYVSFDLADPCVTPTTI</sequence>
<accession>A0AAW0FLZ6</accession>
<keyword evidence="3" id="KW-1185">Reference proteome</keyword>
<feature type="coiled-coil region" evidence="1">
    <location>
        <begin position="85"/>
        <end position="112"/>
    </location>
</feature>